<dbReference type="EMBL" id="MN739040">
    <property type="protein sequence ID" value="QHS85123.1"/>
    <property type="molecule type" value="Genomic_DNA"/>
</dbReference>
<feature type="compositionally biased region" description="Basic residues" evidence="1">
    <location>
        <begin position="55"/>
        <end position="64"/>
    </location>
</feature>
<feature type="compositionally biased region" description="Low complexity" evidence="1">
    <location>
        <begin position="38"/>
        <end position="51"/>
    </location>
</feature>
<evidence type="ECO:0000313" key="2">
    <source>
        <dbReference type="EMBL" id="QHS85123.1"/>
    </source>
</evidence>
<dbReference type="Pfam" id="PF19071">
    <property type="entry name" value="DUF5767"/>
    <property type="match status" value="1"/>
</dbReference>
<dbReference type="InterPro" id="IPR043910">
    <property type="entry name" value="DUF5767"/>
</dbReference>
<feature type="compositionally biased region" description="Polar residues" evidence="1">
    <location>
        <begin position="81"/>
        <end position="94"/>
    </location>
</feature>
<protein>
    <submittedName>
        <fullName evidence="2">Uncharacterized protein</fullName>
    </submittedName>
</protein>
<proteinExistence type="predicted"/>
<reference evidence="2" key="1">
    <citation type="journal article" date="2020" name="Nature">
        <title>Giant virus diversity and host interactions through global metagenomics.</title>
        <authorList>
            <person name="Schulz F."/>
            <person name="Roux S."/>
            <person name="Paez-Espino D."/>
            <person name="Jungbluth S."/>
            <person name="Walsh D.A."/>
            <person name="Denef V.J."/>
            <person name="McMahon K.D."/>
            <person name="Konstantinidis K.T."/>
            <person name="Eloe-Fadrosh E.A."/>
            <person name="Kyrpides N.C."/>
            <person name="Woyke T."/>
        </authorList>
    </citation>
    <scope>NUCLEOTIDE SEQUENCE</scope>
    <source>
        <strain evidence="2">GVMAG-M-3300009182-67</strain>
    </source>
</reference>
<dbReference type="AlphaFoldDB" id="A0A6C0B0Y6"/>
<feature type="compositionally biased region" description="Acidic residues" evidence="1">
    <location>
        <begin position="95"/>
        <end position="107"/>
    </location>
</feature>
<accession>A0A6C0B0Y6</accession>
<feature type="region of interest" description="Disordered" evidence="1">
    <location>
        <begin position="367"/>
        <end position="389"/>
    </location>
</feature>
<feature type="compositionally biased region" description="Low complexity" evidence="1">
    <location>
        <begin position="108"/>
        <end position="118"/>
    </location>
</feature>
<organism evidence="2">
    <name type="scientific">viral metagenome</name>
    <dbReference type="NCBI Taxonomy" id="1070528"/>
    <lineage>
        <taxon>unclassified sequences</taxon>
        <taxon>metagenomes</taxon>
        <taxon>organismal metagenomes</taxon>
    </lineage>
</organism>
<sequence>MSQFIKVSQGDSTNQVVDVKSVKPINNIKVIRKEESDYTSSESSYSSSSEESIPRKKKTKKVLRKKESISQRQPPRHDYSMFSNPKKISQQQNNDYDDESEYTEDSSEAGSYSEGSEAYEGEPRQQTNSFEDKQKMKQDLLIKIAALEKKGFEFTKKFNMTSNYEEMMFEYEKVKKFIESQAGIKFARRCLMACVTGIEFLNKKFDPFNIKLEGWSENVMESVDDYDNVFEKLHEKYSSKAEVAPEIELLLMLGGSAFMFHLTNSLLKGPTMSNLVGQNNPNFMAGMMGALSQGMKDMNKMGPQGMQQPMNQGPPKMPPPMETRGVRKEMRGPNLDQNLFNGTPLASNYPQPPMPPPNAFSMKTPMPQQGYNTPQNYNSPQSGAYNSPQSGAYYEENPINDDDRFSIASSESASDVSTVSLGSTVKTIKATGKKGKGGGGFELNIR</sequence>
<evidence type="ECO:0000256" key="1">
    <source>
        <dbReference type="SAM" id="MobiDB-lite"/>
    </source>
</evidence>
<feature type="region of interest" description="Disordered" evidence="1">
    <location>
        <begin position="20"/>
        <end position="132"/>
    </location>
</feature>
<feature type="compositionally biased region" description="Basic and acidic residues" evidence="1">
    <location>
        <begin position="65"/>
        <end position="79"/>
    </location>
</feature>
<name>A0A6C0B0Y6_9ZZZZ</name>